<keyword evidence="3 6" id="KW-0479">Metal-binding</keyword>
<dbReference type="InterPro" id="IPR009056">
    <property type="entry name" value="Cyt_c-like_dom"/>
</dbReference>
<dbReference type="Gene3D" id="1.10.760.10">
    <property type="entry name" value="Cytochrome c-like domain"/>
    <property type="match status" value="2"/>
</dbReference>
<keyword evidence="7" id="KW-1133">Transmembrane helix</keyword>
<name>A0A8G2CN28_ACIRU</name>
<dbReference type="InterPro" id="IPR002327">
    <property type="entry name" value="Cyt_c_1A/1B"/>
</dbReference>
<feature type="transmembrane region" description="Helical" evidence="7">
    <location>
        <begin position="24"/>
        <end position="45"/>
    </location>
</feature>
<evidence type="ECO:0000256" key="5">
    <source>
        <dbReference type="ARBA" id="ARBA00023004"/>
    </source>
</evidence>
<dbReference type="Proteomes" id="UP000186308">
    <property type="component" value="Unassembled WGS sequence"/>
</dbReference>
<dbReference type="EMBL" id="FTNE01000016">
    <property type="protein sequence ID" value="SIR11549.1"/>
    <property type="molecule type" value="Genomic_DNA"/>
</dbReference>
<dbReference type="Pfam" id="PF00034">
    <property type="entry name" value="Cytochrom_C"/>
    <property type="match status" value="2"/>
</dbReference>
<dbReference type="GO" id="GO:0020037">
    <property type="term" value="F:heme binding"/>
    <property type="evidence" value="ECO:0007669"/>
    <property type="project" value="InterPro"/>
</dbReference>
<feature type="domain" description="Cytochrome c" evidence="8">
    <location>
        <begin position="80"/>
        <end position="182"/>
    </location>
</feature>
<evidence type="ECO:0000256" key="4">
    <source>
        <dbReference type="ARBA" id="ARBA00022982"/>
    </source>
</evidence>
<evidence type="ECO:0000313" key="10">
    <source>
        <dbReference type="Proteomes" id="UP000186308"/>
    </source>
</evidence>
<dbReference type="InterPro" id="IPR036909">
    <property type="entry name" value="Cyt_c-like_dom_sf"/>
</dbReference>
<evidence type="ECO:0000256" key="1">
    <source>
        <dbReference type="ARBA" id="ARBA00022448"/>
    </source>
</evidence>
<comment type="caution">
    <text evidence="9">The sequence shown here is derived from an EMBL/GenBank/DDBJ whole genome shotgun (WGS) entry which is preliminary data.</text>
</comment>
<keyword evidence="7" id="KW-0472">Membrane</keyword>
<feature type="domain" description="Cytochrome c" evidence="8">
    <location>
        <begin position="221"/>
        <end position="323"/>
    </location>
</feature>
<evidence type="ECO:0000256" key="2">
    <source>
        <dbReference type="ARBA" id="ARBA00022617"/>
    </source>
</evidence>
<organism evidence="9 10">
    <name type="scientific">Acidiphilium rubrum</name>
    <dbReference type="NCBI Taxonomy" id="526"/>
    <lineage>
        <taxon>Bacteria</taxon>
        <taxon>Pseudomonadati</taxon>
        <taxon>Pseudomonadota</taxon>
        <taxon>Alphaproteobacteria</taxon>
        <taxon>Acetobacterales</taxon>
        <taxon>Acidocellaceae</taxon>
        <taxon>Acidiphilium</taxon>
    </lineage>
</organism>
<keyword evidence="10" id="KW-1185">Reference proteome</keyword>
<dbReference type="SUPFAM" id="SSF46626">
    <property type="entry name" value="Cytochrome c"/>
    <property type="match status" value="2"/>
</dbReference>
<dbReference type="PANTHER" id="PTHR11961">
    <property type="entry name" value="CYTOCHROME C"/>
    <property type="match status" value="1"/>
</dbReference>
<dbReference type="PRINTS" id="PR00604">
    <property type="entry name" value="CYTCHRMECIAB"/>
</dbReference>
<sequence length="330" mass="33740">MNTPNPHANGTSGKRRDPLLLNKIAGGILSAGLVFWIATHAAGIISGKDAPKKPVIATAAVATAPAGGGVPSIDGLIVKADVSKGASFVAQQCAACHSVNSGGANGVGPNLYGVMNDKMFAKAGYDFSSAAKAKASGVWTYQKMNEWLDDPQKDVPGTRMGYTGIKNDQVRADTIAYLRTLSSNPIPLPKPGAGGATVTAAAAPAGLSSGAPSIKPLLASAVVAKGESFFQQQCSACHSINSGGANGVGPNLYGVVGSPMFAKAGYSFSGAVKKAAHGKWTPHKLNEWLYNPMKDIPGTHMAYPGIKNNQVRADVVAYLNAQSASPAPLK</sequence>
<gene>
    <name evidence="9" type="ORF">SAMN05421828_1163</name>
</gene>
<evidence type="ECO:0000256" key="3">
    <source>
        <dbReference type="ARBA" id="ARBA00022723"/>
    </source>
</evidence>
<dbReference type="OrthoDB" id="9805828at2"/>
<protein>
    <submittedName>
        <fullName evidence="9">Cytochrome c</fullName>
    </submittedName>
</protein>
<evidence type="ECO:0000256" key="7">
    <source>
        <dbReference type="SAM" id="Phobius"/>
    </source>
</evidence>
<evidence type="ECO:0000256" key="6">
    <source>
        <dbReference type="PROSITE-ProRule" id="PRU00433"/>
    </source>
</evidence>
<dbReference type="PROSITE" id="PS51007">
    <property type="entry name" value="CYTC"/>
    <property type="match status" value="2"/>
</dbReference>
<dbReference type="GO" id="GO:0009055">
    <property type="term" value="F:electron transfer activity"/>
    <property type="evidence" value="ECO:0007669"/>
    <property type="project" value="InterPro"/>
</dbReference>
<dbReference type="AlphaFoldDB" id="A0A8G2CN28"/>
<reference evidence="9 10" key="1">
    <citation type="submission" date="2017-01" db="EMBL/GenBank/DDBJ databases">
        <authorList>
            <person name="Varghese N."/>
            <person name="Submissions S."/>
        </authorList>
    </citation>
    <scope>NUCLEOTIDE SEQUENCE [LARGE SCALE GENOMIC DNA]</scope>
    <source>
        <strain evidence="9 10">ATCC 35905</strain>
    </source>
</reference>
<keyword evidence="7" id="KW-0812">Transmembrane</keyword>
<accession>A0A8G2CN28</accession>
<evidence type="ECO:0000259" key="8">
    <source>
        <dbReference type="PROSITE" id="PS51007"/>
    </source>
</evidence>
<keyword evidence="5 6" id="KW-0408">Iron</keyword>
<dbReference type="RefSeq" id="WP_081849228.1">
    <property type="nucleotide sequence ID" value="NZ_FTNE01000016.1"/>
</dbReference>
<keyword evidence="1" id="KW-0813">Transport</keyword>
<keyword evidence="4" id="KW-0249">Electron transport</keyword>
<proteinExistence type="predicted"/>
<dbReference type="GO" id="GO:0046872">
    <property type="term" value="F:metal ion binding"/>
    <property type="evidence" value="ECO:0007669"/>
    <property type="project" value="UniProtKB-KW"/>
</dbReference>
<keyword evidence="2 6" id="KW-0349">Heme</keyword>
<evidence type="ECO:0000313" key="9">
    <source>
        <dbReference type="EMBL" id="SIR11549.1"/>
    </source>
</evidence>